<dbReference type="EC" id="3.4.19.12" evidence="3"/>
<organism evidence="12">
    <name type="scientific">Thelazia callipaeda</name>
    <name type="common">Oriental eyeworm</name>
    <name type="synonym">Parasitic nematode</name>
    <dbReference type="NCBI Taxonomy" id="103827"/>
    <lineage>
        <taxon>Eukaryota</taxon>
        <taxon>Metazoa</taxon>
        <taxon>Ecdysozoa</taxon>
        <taxon>Nematoda</taxon>
        <taxon>Chromadorea</taxon>
        <taxon>Rhabditida</taxon>
        <taxon>Spirurina</taxon>
        <taxon>Spiruromorpha</taxon>
        <taxon>Thelazioidea</taxon>
        <taxon>Thelaziidae</taxon>
        <taxon>Thelazia</taxon>
    </lineage>
</organism>
<evidence type="ECO:0000259" key="9">
    <source>
        <dbReference type="PROSITE" id="PS50235"/>
    </source>
</evidence>
<keyword evidence="8" id="KW-0472">Membrane</keyword>
<dbReference type="AlphaFoldDB" id="A0A0N5CWY3"/>
<keyword evidence="8" id="KW-0812">Transmembrane</keyword>
<dbReference type="GO" id="GO:0005634">
    <property type="term" value="C:nucleus"/>
    <property type="evidence" value="ECO:0007669"/>
    <property type="project" value="TreeGrafter"/>
</dbReference>
<dbReference type="InterPro" id="IPR038765">
    <property type="entry name" value="Papain-like_cys_pep_sf"/>
</dbReference>
<dbReference type="OrthoDB" id="2248014at2759"/>
<feature type="transmembrane region" description="Helical" evidence="8">
    <location>
        <begin position="23"/>
        <end position="45"/>
    </location>
</feature>
<keyword evidence="4" id="KW-0645">Protease</keyword>
<evidence type="ECO:0000256" key="6">
    <source>
        <dbReference type="ARBA" id="ARBA00022801"/>
    </source>
</evidence>
<evidence type="ECO:0000313" key="10">
    <source>
        <dbReference type="EMBL" id="VDN02041.1"/>
    </source>
</evidence>
<dbReference type="InterPro" id="IPR050164">
    <property type="entry name" value="Peptidase_C19"/>
</dbReference>
<keyword evidence="6" id="KW-0378">Hydrolase</keyword>
<dbReference type="Proteomes" id="UP000276776">
    <property type="component" value="Unassembled WGS sequence"/>
</dbReference>
<dbReference type="PANTHER" id="PTHR24006:SF888">
    <property type="entry name" value="UBIQUITIN CARBOXYL-TERMINAL HYDROLASE 30"/>
    <property type="match status" value="1"/>
</dbReference>
<name>A0A0N5CWY3_THECL</name>
<comment type="similarity">
    <text evidence="2">Belongs to the peptidase C19 family.</text>
</comment>
<keyword evidence="7" id="KW-0788">Thiol protease</keyword>
<proteinExistence type="inferred from homology"/>
<keyword evidence="11" id="KW-1185">Reference proteome</keyword>
<evidence type="ECO:0000256" key="8">
    <source>
        <dbReference type="SAM" id="Phobius"/>
    </source>
</evidence>
<reference evidence="12" key="1">
    <citation type="submission" date="2017-02" db="UniProtKB">
        <authorList>
            <consortium name="WormBaseParasite"/>
        </authorList>
    </citation>
    <scope>IDENTIFICATION</scope>
</reference>
<dbReference type="EMBL" id="UYYF01004308">
    <property type="protein sequence ID" value="VDN02041.1"/>
    <property type="molecule type" value="Genomic_DNA"/>
</dbReference>
<feature type="domain" description="USP" evidence="9">
    <location>
        <begin position="66"/>
        <end position="503"/>
    </location>
</feature>
<dbReference type="GO" id="GO:0004843">
    <property type="term" value="F:cysteine-type deubiquitinase activity"/>
    <property type="evidence" value="ECO:0007669"/>
    <property type="project" value="UniProtKB-EC"/>
</dbReference>
<dbReference type="InterPro" id="IPR028889">
    <property type="entry name" value="USP"/>
</dbReference>
<dbReference type="GO" id="GO:0016579">
    <property type="term" value="P:protein deubiquitination"/>
    <property type="evidence" value="ECO:0007669"/>
    <property type="project" value="InterPro"/>
</dbReference>
<dbReference type="SUPFAM" id="SSF54001">
    <property type="entry name" value="Cysteine proteinases"/>
    <property type="match status" value="1"/>
</dbReference>
<dbReference type="InterPro" id="IPR018200">
    <property type="entry name" value="USP_CS"/>
</dbReference>
<evidence type="ECO:0000313" key="11">
    <source>
        <dbReference type="Proteomes" id="UP000276776"/>
    </source>
</evidence>
<gene>
    <name evidence="10" type="ORF">TCLT_LOCUS4866</name>
</gene>
<evidence type="ECO:0000256" key="3">
    <source>
        <dbReference type="ARBA" id="ARBA00012759"/>
    </source>
</evidence>
<keyword evidence="5" id="KW-0833">Ubl conjugation pathway</keyword>
<sequence length="509" mass="57820">MHPTAENLWRLQWLVKQSVWKSVPYNFLSSILLTGSLIGAIIYIFRTTNRSVRQPCPSLTNSGDVPAMLNLGNTCYVNSLLQALASSRSFSRWIQAIDLKLVPDGQHLVFLDSLKRIIHDLNDVTIKTCSASNLIDALLAHRWSIPPNTEQDLFELFNVFVTTWDEELAVLRHGESSPHKIVEIKTVMDSLINKTTMTRDTGSYMFIESSNQDVSDKVLNDFIEIKTQSFSSSLVFDHVRIQNVAANENLLKPPCLGLLAVQLSCCREDCDYTKIREEKFCVLSLSFPKSSSSLLSFSRLLQGYFTPEYIQGASCDRCLQQQKDPCSGLIKKQGFCELPPLLIIRIERVGFSPNRCVFKRTERFLFPELIDVREYCFFDNEKRSKEMKNSSSDPSVRIVRDSSSNASLSLLPKLKTTRQHTTRESVVCNGTNHVGNQFKYKYLLRAVSVHIGGAHSGHFITYRRGISVHSRSNWYRTSDTQVTPVSFAEVASSEAYMLFYDKTLTKLIN</sequence>
<dbReference type="STRING" id="103827.A0A0N5CWY3"/>
<evidence type="ECO:0000256" key="7">
    <source>
        <dbReference type="ARBA" id="ARBA00022807"/>
    </source>
</evidence>
<evidence type="ECO:0000313" key="12">
    <source>
        <dbReference type="WBParaSite" id="TCLT_0000487701-mRNA-1"/>
    </source>
</evidence>
<dbReference type="InterPro" id="IPR001394">
    <property type="entry name" value="Peptidase_C19_UCH"/>
</dbReference>
<accession>A0A0N5CWY3</accession>
<dbReference type="GO" id="GO:0006508">
    <property type="term" value="P:proteolysis"/>
    <property type="evidence" value="ECO:0007669"/>
    <property type="project" value="UniProtKB-KW"/>
</dbReference>
<dbReference type="PROSITE" id="PS50235">
    <property type="entry name" value="USP_3"/>
    <property type="match status" value="1"/>
</dbReference>
<evidence type="ECO:0000256" key="5">
    <source>
        <dbReference type="ARBA" id="ARBA00022786"/>
    </source>
</evidence>
<reference evidence="10 11" key="2">
    <citation type="submission" date="2018-11" db="EMBL/GenBank/DDBJ databases">
        <authorList>
            <consortium name="Pathogen Informatics"/>
        </authorList>
    </citation>
    <scope>NUCLEOTIDE SEQUENCE [LARGE SCALE GENOMIC DNA]</scope>
</reference>
<comment type="catalytic activity">
    <reaction evidence="1">
        <text>Thiol-dependent hydrolysis of ester, thioester, amide, peptide and isopeptide bonds formed by the C-terminal Gly of ubiquitin (a 76-residue protein attached to proteins as an intracellular targeting signal).</text>
        <dbReference type="EC" id="3.4.19.12"/>
    </reaction>
</comment>
<dbReference type="Pfam" id="PF00443">
    <property type="entry name" value="UCH"/>
    <property type="match status" value="1"/>
</dbReference>
<dbReference type="GO" id="GO:0005829">
    <property type="term" value="C:cytosol"/>
    <property type="evidence" value="ECO:0007669"/>
    <property type="project" value="TreeGrafter"/>
</dbReference>
<dbReference type="WBParaSite" id="TCLT_0000487701-mRNA-1">
    <property type="protein sequence ID" value="TCLT_0000487701-mRNA-1"/>
    <property type="gene ID" value="TCLT_0000487701"/>
</dbReference>
<dbReference type="Gene3D" id="3.90.70.10">
    <property type="entry name" value="Cysteine proteinases"/>
    <property type="match status" value="1"/>
</dbReference>
<dbReference type="PROSITE" id="PS00973">
    <property type="entry name" value="USP_2"/>
    <property type="match status" value="1"/>
</dbReference>
<dbReference type="OMA" id="YIQGASC"/>
<keyword evidence="8" id="KW-1133">Transmembrane helix</keyword>
<evidence type="ECO:0000256" key="1">
    <source>
        <dbReference type="ARBA" id="ARBA00000707"/>
    </source>
</evidence>
<evidence type="ECO:0000256" key="4">
    <source>
        <dbReference type="ARBA" id="ARBA00022670"/>
    </source>
</evidence>
<protein>
    <recommendedName>
        <fullName evidence="3">ubiquitinyl hydrolase 1</fullName>
        <ecNumber evidence="3">3.4.19.12</ecNumber>
    </recommendedName>
</protein>
<evidence type="ECO:0000256" key="2">
    <source>
        <dbReference type="ARBA" id="ARBA00009085"/>
    </source>
</evidence>
<dbReference type="PANTHER" id="PTHR24006">
    <property type="entry name" value="UBIQUITIN CARBOXYL-TERMINAL HYDROLASE"/>
    <property type="match status" value="1"/>
</dbReference>